<feature type="region of interest" description="Disordered" evidence="1">
    <location>
        <begin position="1"/>
        <end position="20"/>
    </location>
</feature>
<dbReference type="Pfam" id="PF04582">
    <property type="entry name" value="Reo_sigmaC"/>
    <property type="match status" value="1"/>
</dbReference>
<proteinExistence type="predicted"/>
<dbReference type="Gene3D" id="2.60.90.40">
    <property type="match status" value="1"/>
</dbReference>
<evidence type="ECO:0000256" key="1">
    <source>
        <dbReference type="SAM" id="MobiDB-lite"/>
    </source>
</evidence>
<evidence type="ECO:0000313" key="3">
    <source>
        <dbReference type="EMBL" id="AIS72862.1"/>
    </source>
</evidence>
<accession>A0A097BVM0</accession>
<feature type="domain" description="Reovirus sigma C capsid protein C-terminal" evidence="2">
    <location>
        <begin position="140"/>
        <end position="267"/>
    </location>
</feature>
<sequence>MSGTPAPPEYSVPSCSPGSRGLTRSDVLALILSFNPVSRSDVEDLSRRLSSLQSSYDALFEEVLRLRVRTDMMYNSFSDSLSDLGDRVAKLEREASYIKTVRAPLHVTDGELALLAKPSFCTLDPVLSGTSLNAVFATGSWLAKIEAGVSVASFVLNMRFHHFGQRTTLFLSSPNVITVFPGSSVYLVLDTSRLIDPTYDTSLLTPSPAFAANMFMVDMVFDDASTKESFSLSTTGSFSRAAFRIAWIPVAPETKNYFIRAVRFSIATI</sequence>
<feature type="compositionally biased region" description="Pro residues" evidence="1">
    <location>
        <begin position="1"/>
        <end position="10"/>
    </location>
</feature>
<evidence type="ECO:0000259" key="2">
    <source>
        <dbReference type="Pfam" id="PF04582"/>
    </source>
</evidence>
<dbReference type="EMBL" id="KJ871016">
    <property type="protein sequence ID" value="AIS72862.1"/>
    <property type="molecule type" value="Genomic_RNA"/>
</dbReference>
<reference evidence="3 4" key="1">
    <citation type="submission" date="2014-05" db="EMBL/GenBank/DDBJ databases">
        <title>Molecular analysis of two classical Muscovy duck orthoreovirus strains originating from France reveals shared genes in the whole genome constellations between Asian and European waterfowl reoviruses.</title>
        <authorList>
            <person name="Farkas S.L."/>
            <person name="Dandar E."/>
            <person name="Marton S."/>
            <person name="Feher E."/>
            <person name="Oldal M."/>
            <person name="Jakab F."/>
            <person name="Mato T."/>
            <person name="Palya V."/>
            <person name="Banyai K."/>
        </authorList>
    </citation>
    <scope>NUCLEOTIDE SEQUENCE [LARGE SCALE GENOMIC DNA]</scope>
    <source>
        <strain evidence="3">D2044</strain>
    </source>
</reference>
<protein>
    <submittedName>
        <fullName evidence="3">Outer fiber</fullName>
    </submittedName>
</protein>
<evidence type="ECO:0000313" key="4">
    <source>
        <dbReference type="Proteomes" id="UP000099027"/>
    </source>
</evidence>
<dbReference type="InterPro" id="IPR007662">
    <property type="entry name" value="SigmaC_C"/>
</dbReference>
<organism evidence="3 4">
    <name type="scientific">Muscovy duck reovirus</name>
    <dbReference type="NCBI Taxonomy" id="77153"/>
    <lineage>
        <taxon>Viruses</taxon>
        <taxon>Riboviria</taxon>
        <taxon>Orthornavirae</taxon>
        <taxon>Duplornaviricota</taxon>
        <taxon>Resentoviricetes</taxon>
        <taxon>Reovirales</taxon>
        <taxon>Spinareoviridae</taxon>
        <taxon>Orthoreovirus</taxon>
        <taxon>Orthoreovirus avis</taxon>
        <taxon>Avian orthoreovirus</taxon>
    </lineage>
</organism>
<name>A0A097BVM0_9REOV</name>
<dbReference type="Proteomes" id="UP000099027">
    <property type="component" value="Genome"/>
</dbReference>